<keyword evidence="4" id="KW-1185">Reference proteome</keyword>
<dbReference type="Gene3D" id="3.40.50.150">
    <property type="entry name" value="Vaccinia Virus protein VP39"/>
    <property type="match status" value="1"/>
</dbReference>
<gene>
    <name evidence="3" type="ORF">QQ91_0019880</name>
</gene>
<comment type="caution">
    <text evidence="3">The sequence shown here is derived from an EMBL/GenBank/DDBJ whole genome shotgun (WGS) entry which is preliminary data.</text>
</comment>
<organism evidence="3 4">
    <name type="scientific">Lyngbya confervoides BDU141951</name>
    <dbReference type="NCBI Taxonomy" id="1574623"/>
    <lineage>
        <taxon>Bacteria</taxon>
        <taxon>Bacillati</taxon>
        <taxon>Cyanobacteriota</taxon>
        <taxon>Cyanophyceae</taxon>
        <taxon>Oscillatoriophycideae</taxon>
        <taxon>Oscillatoriales</taxon>
        <taxon>Microcoleaceae</taxon>
        <taxon>Lyngbya</taxon>
    </lineage>
</organism>
<proteinExistence type="predicted"/>
<dbReference type="AlphaFoldDB" id="A0ABD4T9W3"/>
<dbReference type="SUPFAM" id="SSF53335">
    <property type="entry name" value="S-adenosyl-L-methionine-dependent methyltransferases"/>
    <property type="match status" value="1"/>
</dbReference>
<dbReference type="PANTHER" id="PTHR39963:SF1">
    <property type="entry name" value="MNMC-LIKE METHYLTRANSFERASE DOMAIN-CONTAINING PROTEIN"/>
    <property type="match status" value="1"/>
</dbReference>
<sequence>MSVGRHLLTQDGSYTFYSGTFGESYHTRTGAKTEAFEKFVNTTRIRTVALTGTVALLDVCYGLGYNTAAAVETIWQINPHCQIQLYGLELDPTVPQAATKLKTHSEWPKPIQKLLLDLAWKGSAWSDRLQAELLIGDARATIQSLLARSFQADAIFLDPFSPQRCPQLWTADFFAQVVRCLKPMGTLATYSRSAAVRSALRAVGLHLGTVPVVMTPRPLAHHWSQGTVARWLAEDLIPLSTMELEHLQTRAGIVLRDPTLTGSAEEILARQHQAQQVSSRESTSSWRRRWKIQ</sequence>
<evidence type="ECO:0000313" key="4">
    <source>
        <dbReference type="Proteomes" id="UP000031561"/>
    </source>
</evidence>
<dbReference type="PANTHER" id="PTHR39963">
    <property type="entry name" value="SLL0983 PROTEIN"/>
    <property type="match status" value="1"/>
</dbReference>
<evidence type="ECO:0000313" key="3">
    <source>
        <dbReference type="EMBL" id="MCM1985085.1"/>
    </source>
</evidence>
<protein>
    <submittedName>
        <fullName evidence="3">MnmC family methyltransferase</fullName>
    </submittedName>
</protein>
<accession>A0ABD4T9W3</accession>
<dbReference type="EMBL" id="JTHE03000110">
    <property type="protein sequence ID" value="MCM1985085.1"/>
    <property type="molecule type" value="Genomic_DNA"/>
</dbReference>
<dbReference type="Pfam" id="PF05430">
    <property type="entry name" value="Methyltransf_30"/>
    <property type="match status" value="1"/>
</dbReference>
<keyword evidence="3" id="KW-0489">Methyltransferase</keyword>
<name>A0ABD4T9W3_9CYAN</name>
<reference evidence="3 4" key="1">
    <citation type="journal article" date="2015" name="Genome Announc.">
        <title>Draft Genome Sequence of Filamentous Marine Cyanobacterium Lyngbya confervoides Strain BDU141951.</title>
        <authorList>
            <person name="Chandrababunaidu M.M."/>
            <person name="Sen D."/>
            <person name="Tripathy S."/>
        </authorList>
    </citation>
    <scope>NUCLEOTIDE SEQUENCE [LARGE SCALE GENOMIC DNA]</scope>
    <source>
        <strain evidence="3 4">BDU141951</strain>
    </source>
</reference>
<dbReference type="GO" id="GO:0008168">
    <property type="term" value="F:methyltransferase activity"/>
    <property type="evidence" value="ECO:0007669"/>
    <property type="project" value="UniProtKB-KW"/>
</dbReference>
<keyword evidence="3" id="KW-0808">Transferase</keyword>
<dbReference type="InterPro" id="IPR008471">
    <property type="entry name" value="MnmC-like_methylTransf"/>
</dbReference>
<dbReference type="RefSeq" id="WP_166283422.1">
    <property type="nucleotide sequence ID" value="NZ_JTHE03000110.1"/>
</dbReference>
<dbReference type="InterPro" id="IPR029063">
    <property type="entry name" value="SAM-dependent_MTases_sf"/>
</dbReference>
<evidence type="ECO:0000259" key="2">
    <source>
        <dbReference type="Pfam" id="PF05430"/>
    </source>
</evidence>
<dbReference type="GO" id="GO:0032259">
    <property type="term" value="P:methylation"/>
    <property type="evidence" value="ECO:0007669"/>
    <property type="project" value="UniProtKB-KW"/>
</dbReference>
<evidence type="ECO:0000256" key="1">
    <source>
        <dbReference type="SAM" id="MobiDB-lite"/>
    </source>
</evidence>
<dbReference type="Proteomes" id="UP000031561">
    <property type="component" value="Unassembled WGS sequence"/>
</dbReference>
<feature type="region of interest" description="Disordered" evidence="1">
    <location>
        <begin position="271"/>
        <end position="293"/>
    </location>
</feature>
<feature type="domain" description="MnmC-like methyltransferase" evidence="2">
    <location>
        <begin position="126"/>
        <end position="215"/>
    </location>
</feature>